<protein>
    <submittedName>
        <fullName evidence="2">Pmt6 protein mannosyltransferase</fullName>
    </submittedName>
</protein>
<feature type="region of interest" description="Disordered" evidence="1">
    <location>
        <begin position="400"/>
        <end position="421"/>
    </location>
</feature>
<keyword evidence="2" id="KW-0808">Transferase</keyword>
<dbReference type="OrthoDB" id="10423768at2759"/>
<keyword evidence="3" id="KW-1185">Reference proteome</keyword>
<dbReference type="KEGG" id="cot:CORT_0E04080"/>
<evidence type="ECO:0000313" key="3">
    <source>
        <dbReference type="Proteomes" id="UP000005018"/>
    </source>
</evidence>
<dbReference type="HOGENOM" id="CLU_652108_0_0_1"/>
<keyword evidence="2" id="KW-0328">Glycosyltransferase</keyword>
<dbReference type="AlphaFoldDB" id="H8X767"/>
<dbReference type="EMBL" id="HE681723">
    <property type="protein sequence ID" value="CCG23995.1"/>
    <property type="molecule type" value="Genomic_DNA"/>
</dbReference>
<dbReference type="GeneID" id="14541057"/>
<feature type="compositionally biased region" description="Basic residues" evidence="1">
    <location>
        <begin position="402"/>
        <end position="421"/>
    </location>
</feature>
<name>H8X767_CANO9</name>
<proteinExistence type="predicted"/>
<reference evidence="2 3" key="1">
    <citation type="journal article" date="2012" name="PLoS ONE">
        <title>Sequence and analysis of the genome of the pathogenic yeast Candida orthopsilosis.</title>
        <authorList>
            <person name="Riccombeni A."/>
            <person name="Vidanes G."/>
            <person name="Proux-Wera E."/>
            <person name="Wolfe K.H."/>
            <person name="Butler G."/>
        </authorList>
    </citation>
    <scope>NUCLEOTIDE SEQUENCE [LARGE SCALE GENOMIC DNA]</scope>
    <source>
        <strain evidence="2 3">Co 90-125</strain>
    </source>
</reference>
<dbReference type="RefSeq" id="XP_003870126.1">
    <property type="nucleotide sequence ID" value="XM_003870077.1"/>
</dbReference>
<dbReference type="GO" id="GO:0016757">
    <property type="term" value="F:glycosyltransferase activity"/>
    <property type="evidence" value="ECO:0007669"/>
    <property type="project" value="UniProtKB-KW"/>
</dbReference>
<evidence type="ECO:0000256" key="1">
    <source>
        <dbReference type="SAM" id="MobiDB-lite"/>
    </source>
</evidence>
<organism evidence="2 3">
    <name type="scientific">Candida orthopsilosis (strain 90-125)</name>
    <name type="common">Yeast</name>
    <dbReference type="NCBI Taxonomy" id="1136231"/>
    <lineage>
        <taxon>Eukaryota</taxon>
        <taxon>Fungi</taxon>
        <taxon>Dikarya</taxon>
        <taxon>Ascomycota</taxon>
        <taxon>Saccharomycotina</taxon>
        <taxon>Pichiomycetes</taxon>
        <taxon>Debaryomycetaceae</taxon>
        <taxon>Candida/Lodderomyces clade</taxon>
        <taxon>Candida</taxon>
    </lineage>
</organism>
<sequence>MSADSTNDAVQYSYEPTAKLFKTMIGDQLEVLQTKVGLVFARDPGNVDFRMTELDTENWTNIGFEEAEPLIKEAYSYWFDRMGLDEAVTFTETCHKICSLKFDYRPIRETLTVQCKRALNEVVQDYCSFVKAAWKGIVPYAFLMNNFISIKFSFQLCQIDFPVESATDVTETTNDVYSLKKYQISKDILDRITIRSFYNAETAPIFQLPTDDVGSKECHFSVVLSHWLRPFFNMMKGQGIQQPTIRTTTLNQATTWAEPDWDFEAQSNENFFAELKRAGLSSFCNGSGDHLKILAQVGIYLRACKVNMGFVVTPLTISRIGFNVPEDSKELEGSSSGDTSHSVTPLEIDVFNHASHLEGGLLTAWFSMLKAKPLRTLSESELQQLEVTLQNLKTMIIEKKEQKQKKRNKTVGKTRKKARKQ</sequence>
<gene>
    <name evidence="2" type="ORF">CORT_0E04080</name>
</gene>
<evidence type="ECO:0000313" key="2">
    <source>
        <dbReference type="EMBL" id="CCG23995.1"/>
    </source>
</evidence>
<dbReference type="Proteomes" id="UP000005018">
    <property type="component" value="Chromosome 5"/>
</dbReference>
<accession>H8X767</accession>